<proteinExistence type="predicted"/>
<keyword evidence="4" id="KW-1185">Reference proteome</keyword>
<dbReference type="PANTHER" id="PTHR12110:SF21">
    <property type="entry name" value="XYLOSE ISOMERASE-LIKE TIM BARREL DOMAIN-CONTAINING PROTEIN"/>
    <property type="match status" value="1"/>
</dbReference>
<dbReference type="InterPro" id="IPR036237">
    <property type="entry name" value="Xyl_isomerase-like_sf"/>
</dbReference>
<evidence type="ECO:0000313" key="3">
    <source>
        <dbReference type="EMBL" id="TRY18248.1"/>
    </source>
</evidence>
<evidence type="ECO:0000256" key="1">
    <source>
        <dbReference type="SAM" id="MobiDB-lite"/>
    </source>
</evidence>
<feature type="domain" description="Xylose isomerase-like TIM barrel" evidence="2">
    <location>
        <begin position="91"/>
        <end position="348"/>
    </location>
</feature>
<reference evidence="3 4" key="1">
    <citation type="submission" date="2019-07" db="EMBL/GenBank/DDBJ databases">
        <authorList>
            <person name="Zhou L.-Y."/>
        </authorList>
    </citation>
    <scope>NUCLEOTIDE SEQUENCE [LARGE SCALE GENOMIC DNA]</scope>
    <source>
        <strain evidence="3 4">YIM 101269</strain>
    </source>
</reference>
<evidence type="ECO:0000259" key="2">
    <source>
        <dbReference type="Pfam" id="PF01261"/>
    </source>
</evidence>
<dbReference type="Proteomes" id="UP000317638">
    <property type="component" value="Unassembled WGS sequence"/>
</dbReference>
<dbReference type="InterPro" id="IPR013022">
    <property type="entry name" value="Xyl_isomerase-like_TIM-brl"/>
</dbReference>
<keyword evidence="3" id="KW-0413">Isomerase</keyword>
<organism evidence="3 4">
    <name type="scientific">Tessaracoccus rhinocerotis</name>
    <dbReference type="NCBI Taxonomy" id="1689449"/>
    <lineage>
        <taxon>Bacteria</taxon>
        <taxon>Bacillati</taxon>
        <taxon>Actinomycetota</taxon>
        <taxon>Actinomycetes</taxon>
        <taxon>Propionibacteriales</taxon>
        <taxon>Propionibacteriaceae</taxon>
        <taxon>Tessaracoccus</taxon>
    </lineage>
</organism>
<evidence type="ECO:0000313" key="4">
    <source>
        <dbReference type="Proteomes" id="UP000317638"/>
    </source>
</evidence>
<comment type="caution">
    <text evidence="3">The sequence shown here is derived from an EMBL/GenBank/DDBJ whole genome shotgun (WGS) entry which is preliminary data.</text>
</comment>
<dbReference type="Pfam" id="PF01261">
    <property type="entry name" value="AP_endonuc_2"/>
    <property type="match status" value="1"/>
</dbReference>
<dbReference type="InterPro" id="IPR050312">
    <property type="entry name" value="IolE/XylAMocC-like"/>
</dbReference>
<dbReference type="OrthoDB" id="9815124at2"/>
<dbReference type="Gene3D" id="3.20.20.150">
    <property type="entry name" value="Divalent-metal-dependent TIM barrel enzymes"/>
    <property type="match status" value="1"/>
</dbReference>
<protein>
    <submittedName>
        <fullName evidence="3">Sugar phosphate isomerase/epimerase</fullName>
    </submittedName>
</protein>
<accession>A0A553K0M4</accession>
<name>A0A553K0M4_9ACTN</name>
<dbReference type="GO" id="GO:0016853">
    <property type="term" value="F:isomerase activity"/>
    <property type="evidence" value="ECO:0007669"/>
    <property type="project" value="UniProtKB-KW"/>
</dbReference>
<dbReference type="SUPFAM" id="SSF51658">
    <property type="entry name" value="Xylose isomerase-like"/>
    <property type="match status" value="1"/>
</dbReference>
<dbReference type="PANTHER" id="PTHR12110">
    <property type="entry name" value="HYDROXYPYRUVATE ISOMERASE"/>
    <property type="match status" value="1"/>
</dbReference>
<sequence length="350" mass="37013">MVRRDATGTPSGARKCQSLESCNRFQIPVASLGGPRRDLHTPRHAILGDSRPNRPPGTGDPDMMNAAAGRLFAASTLGVVDEDLSSTAAMMARHGVRAVEIRSAQGAFIHPGSDAASRREVRRQFEDAGMEIFSVASRVRIMAEGDDAEVAAALEAELHLASDLGAHQVRVFPGAPTVGTTPSDRSPELMEPVDEADARGVRRLLLALDAAAALGVAPLVETHDSHPRGEDVARLLAALDEAAPGHPVGAIWDLLHPWRVGEELGATAQHLGRHVLGGRGYVQIKDVADRADTFPVLQGDGAAPGPEFLAVLDELGYRGPVSLEWERFWVPTAPPLEAALASAAAFLASH</sequence>
<feature type="region of interest" description="Disordered" evidence="1">
    <location>
        <begin position="30"/>
        <end position="63"/>
    </location>
</feature>
<gene>
    <name evidence="3" type="ORF">FOJ82_09420</name>
</gene>
<dbReference type="AlphaFoldDB" id="A0A553K0M4"/>
<dbReference type="EMBL" id="VKKG01000003">
    <property type="protein sequence ID" value="TRY18248.1"/>
    <property type="molecule type" value="Genomic_DNA"/>
</dbReference>